<keyword evidence="7" id="KW-1015">Disulfide bond</keyword>
<evidence type="ECO:0000256" key="6">
    <source>
        <dbReference type="ARBA" id="ARBA00023002"/>
    </source>
</evidence>
<dbReference type="GO" id="GO:0016668">
    <property type="term" value="F:oxidoreductase activity, acting on a sulfur group of donors, NAD(P) as acceptor"/>
    <property type="evidence" value="ECO:0007669"/>
    <property type="project" value="InterPro"/>
</dbReference>
<reference evidence="11" key="1">
    <citation type="submission" date="2018-05" db="EMBL/GenBank/DDBJ databases">
        <authorList>
            <person name="Lanie J.A."/>
            <person name="Ng W.-L."/>
            <person name="Kazmierczak K.M."/>
            <person name="Andrzejewski T.M."/>
            <person name="Davidsen T.M."/>
            <person name="Wayne K.J."/>
            <person name="Tettelin H."/>
            <person name="Glass J.I."/>
            <person name="Rusch D."/>
            <person name="Podicherti R."/>
            <person name="Tsui H.-C.T."/>
            <person name="Winkler M.E."/>
        </authorList>
    </citation>
    <scope>NUCLEOTIDE SEQUENCE</scope>
</reference>
<evidence type="ECO:0000256" key="5">
    <source>
        <dbReference type="ARBA" id="ARBA00022857"/>
    </source>
</evidence>
<dbReference type="SUPFAM" id="SSF51905">
    <property type="entry name" value="FAD/NAD(P)-binding domain"/>
    <property type="match status" value="1"/>
</dbReference>
<protein>
    <recommendedName>
        <fullName evidence="12">FAD/NAD(P)-binding domain-containing protein</fullName>
    </recommendedName>
</protein>
<evidence type="ECO:0000256" key="1">
    <source>
        <dbReference type="ARBA" id="ARBA00001974"/>
    </source>
</evidence>
<evidence type="ECO:0000256" key="3">
    <source>
        <dbReference type="ARBA" id="ARBA00022630"/>
    </source>
</evidence>
<dbReference type="InterPro" id="IPR036188">
    <property type="entry name" value="FAD/NAD-bd_sf"/>
</dbReference>
<dbReference type="PRINTS" id="PR00411">
    <property type="entry name" value="PNDRDTASEI"/>
</dbReference>
<keyword evidence="8" id="KW-0676">Redox-active center</keyword>
<proteinExistence type="inferred from homology"/>
<dbReference type="InterPro" id="IPR023753">
    <property type="entry name" value="FAD/NAD-binding_dom"/>
</dbReference>
<comment type="cofactor">
    <cofactor evidence="1">
        <name>FAD</name>
        <dbReference type="ChEBI" id="CHEBI:57692"/>
    </cofactor>
</comment>
<dbReference type="Gene3D" id="3.50.50.60">
    <property type="entry name" value="FAD/NAD(P)-binding domain"/>
    <property type="match status" value="2"/>
</dbReference>
<dbReference type="Pfam" id="PF07992">
    <property type="entry name" value="Pyr_redox_2"/>
    <property type="match status" value="1"/>
</dbReference>
<evidence type="ECO:0000256" key="7">
    <source>
        <dbReference type="ARBA" id="ARBA00023157"/>
    </source>
</evidence>
<comment type="similarity">
    <text evidence="2">Belongs to the class-I pyridine nucleotide-disulfide oxidoreductase family.</text>
</comment>
<accession>A0A381ZNV1</accession>
<evidence type="ECO:0000256" key="8">
    <source>
        <dbReference type="ARBA" id="ARBA00023284"/>
    </source>
</evidence>
<dbReference type="PROSITE" id="PS00076">
    <property type="entry name" value="PYRIDINE_REDOX_1"/>
    <property type="match status" value="1"/>
</dbReference>
<dbReference type="Pfam" id="PF02852">
    <property type="entry name" value="Pyr_redox_dim"/>
    <property type="match status" value="1"/>
</dbReference>
<dbReference type="PANTHER" id="PTHR43014">
    <property type="entry name" value="MERCURIC REDUCTASE"/>
    <property type="match status" value="1"/>
</dbReference>
<evidence type="ECO:0000259" key="9">
    <source>
        <dbReference type="Pfam" id="PF02852"/>
    </source>
</evidence>
<dbReference type="InterPro" id="IPR012999">
    <property type="entry name" value="Pyr_OxRdtase_I_AS"/>
</dbReference>
<dbReference type="EMBL" id="UINC01022089">
    <property type="protein sequence ID" value="SVA90998.1"/>
    <property type="molecule type" value="Genomic_DNA"/>
</dbReference>
<evidence type="ECO:0000259" key="10">
    <source>
        <dbReference type="Pfam" id="PF07992"/>
    </source>
</evidence>
<feature type="domain" description="FAD/NAD(P)-binding" evidence="10">
    <location>
        <begin position="6"/>
        <end position="323"/>
    </location>
</feature>
<sequence>MEDYDFDVAVIGGGSAGYATARTTAAAGKRTVIIEAGGELGGLCILRGCMPTKALLHAADVRFQARRSSIWGLKPGEVSFDFAEVMRRKASMVEEFASYRRGQLQDGRFELIRALARFRDPHTLELDNGKAVTAEHIMISTGSRVAELPLPGLAKLGCITSDDALELESLPQSIIVLGGGAVALEFAQFFARFDVEVTLLQRSPHILKAFDDDVAGEVEAAFREEGITVHTGCSLTDARQDGNEKVIVYERDGGQHEVRAEAVFHGLGRSPNTGSLALENGGVETERGRILCDTHMRTSTPHIYAGGDCTGPHEIVHLAIQQGEVAAHNILHPGGLHSMDYRMLISVVFTDPQAATVGHTEKTAKARGIPYLTASYPFNDHGKSIIMEAMHGFVKLLCDPESGEILGGACVGPMGGELIHEIVTAMAKRM</sequence>
<dbReference type="Gene3D" id="3.30.390.30">
    <property type="match status" value="1"/>
</dbReference>
<feature type="non-terminal residue" evidence="11">
    <location>
        <position position="1"/>
    </location>
</feature>
<name>A0A381ZNV1_9ZZZZ</name>
<evidence type="ECO:0000256" key="4">
    <source>
        <dbReference type="ARBA" id="ARBA00022827"/>
    </source>
</evidence>
<evidence type="ECO:0000256" key="2">
    <source>
        <dbReference type="ARBA" id="ARBA00007532"/>
    </source>
</evidence>
<feature type="domain" description="Pyridine nucleotide-disulphide oxidoreductase dimerisation" evidence="9">
    <location>
        <begin position="346"/>
        <end position="430"/>
    </location>
</feature>
<organism evidence="11">
    <name type="scientific">marine metagenome</name>
    <dbReference type="NCBI Taxonomy" id="408172"/>
    <lineage>
        <taxon>unclassified sequences</taxon>
        <taxon>metagenomes</taxon>
        <taxon>ecological metagenomes</taxon>
    </lineage>
</organism>
<dbReference type="PRINTS" id="PR00368">
    <property type="entry name" value="FADPNR"/>
</dbReference>
<gene>
    <name evidence="11" type="ORF">METZ01_LOCUS143852</name>
</gene>
<dbReference type="AlphaFoldDB" id="A0A381ZNV1"/>
<keyword evidence="3" id="KW-0285">Flavoprotein</keyword>
<keyword evidence="6" id="KW-0560">Oxidoreductase</keyword>
<dbReference type="InterPro" id="IPR016156">
    <property type="entry name" value="FAD/NAD-linked_Rdtase_dimer_sf"/>
</dbReference>
<evidence type="ECO:0000313" key="11">
    <source>
        <dbReference type="EMBL" id="SVA90998.1"/>
    </source>
</evidence>
<feature type="non-terminal residue" evidence="11">
    <location>
        <position position="430"/>
    </location>
</feature>
<dbReference type="InterPro" id="IPR004099">
    <property type="entry name" value="Pyr_nucl-diS_OxRdtase_dimer"/>
</dbReference>
<evidence type="ECO:0008006" key="12">
    <source>
        <dbReference type="Google" id="ProtNLM"/>
    </source>
</evidence>
<keyword evidence="5" id="KW-0521">NADP</keyword>
<keyword evidence="4" id="KW-0274">FAD</keyword>
<dbReference type="SUPFAM" id="SSF55424">
    <property type="entry name" value="FAD/NAD-linked reductases, dimerisation (C-terminal) domain"/>
    <property type="match status" value="1"/>
</dbReference>